<reference evidence="5 6" key="1">
    <citation type="submission" date="2016-11" db="EMBL/GenBank/DDBJ databases">
        <authorList>
            <person name="Jaros S."/>
            <person name="Januszkiewicz K."/>
            <person name="Wedrychowicz H."/>
        </authorList>
    </citation>
    <scope>NUCLEOTIDE SEQUENCE [LARGE SCALE GENOMIC DNA]</scope>
    <source>
        <strain evidence="5 6">DSM 18772</strain>
    </source>
</reference>
<sequence length="276" mass="31435">MNPKPHHSGPCICANDVEQIVQLWHDLHKFTALQADEAMEMFLGRMGEILHSCCGYWVAAASGKELASSMKTDLYDGYEAVDFIAMPGGLSHQEVDDRQAMYSQLSIKHGVCPIAVASVASRGETRAILRHDLMNDEEWEREWVYQKFYQVNDIGDRLVALYPVDSQSESCVVFDRKVDQDYYEARDRELLKLAMAGVGQLHRELMLLRGGVDNTSRLLTPRERDVLKLILTGDTEKEIAEHLGMGRSTLHHHVIAIYRKYNVRNRAGLQALWGRY</sequence>
<keyword evidence="1" id="KW-0805">Transcription regulation</keyword>
<dbReference type="PANTHER" id="PTHR44688">
    <property type="entry name" value="DNA-BINDING TRANSCRIPTIONAL ACTIVATOR DEVR_DOSR"/>
    <property type="match status" value="1"/>
</dbReference>
<proteinExistence type="predicted"/>
<dbReference type="AlphaFoldDB" id="A0A1M6P2H3"/>
<keyword evidence="2" id="KW-0238">DNA-binding</keyword>
<dbReference type="Pfam" id="PF00196">
    <property type="entry name" value="GerE"/>
    <property type="match status" value="1"/>
</dbReference>
<gene>
    <name evidence="5" type="ORF">SAMN02745181_3056</name>
</gene>
<dbReference type="GO" id="GO:0003677">
    <property type="term" value="F:DNA binding"/>
    <property type="evidence" value="ECO:0007669"/>
    <property type="project" value="UniProtKB-KW"/>
</dbReference>
<organism evidence="5 6">
    <name type="scientific">Rubritalea squalenifaciens DSM 18772</name>
    <dbReference type="NCBI Taxonomy" id="1123071"/>
    <lineage>
        <taxon>Bacteria</taxon>
        <taxon>Pseudomonadati</taxon>
        <taxon>Verrucomicrobiota</taxon>
        <taxon>Verrucomicrobiia</taxon>
        <taxon>Verrucomicrobiales</taxon>
        <taxon>Rubritaleaceae</taxon>
        <taxon>Rubritalea</taxon>
    </lineage>
</organism>
<feature type="domain" description="HTH luxR-type" evidence="4">
    <location>
        <begin position="212"/>
        <end position="276"/>
    </location>
</feature>
<evidence type="ECO:0000256" key="1">
    <source>
        <dbReference type="ARBA" id="ARBA00023015"/>
    </source>
</evidence>
<dbReference type="Proteomes" id="UP000184510">
    <property type="component" value="Unassembled WGS sequence"/>
</dbReference>
<dbReference type="SUPFAM" id="SSF46894">
    <property type="entry name" value="C-terminal effector domain of the bipartite response regulators"/>
    <property type="match status" value="1"/>
</dbReference>
<dbReference type="InParanoid" id="A0A1M6P2H3"/>
<dbReference type="PROSITE" id="PS50043">
    <property type="entry name" value="HTH_LUXR_2"/>
    <property type="match status" value="1"/>
</dbReference>
<dbReference type="Gene3D" id="1.10.10.10">
    <property type="entry name" value="Winged helix-like DNA-binding domain superfamily/Winged helix DNA-binding domain"/>
    <property type="match status" value="1"/>
</dbReference>
<dbReference type="PANTHER" id="PTHR44688:SF16">
    <property type="entry name" value="DNA-BINDING TRANSCRIPTIONAL ACTIVATOR DEVR_DOSR"/>
    <property type="match status" value="1"/>
</dbReference>
<name>A0A1M6P2H3_9BACT</name>
<dbReference type="InterPro" id="IPR000792">
    <property type="entry name" value="Tscrpt_reg_LuxR_C"/>
</dbReference>
<protein>
    <submittedName>
        <fullName evidence="5">Regulatory protein, luxR family</fullName>
    </submittedName>
</protein>
<dbReference type="PRINTS" id="PR00038">
    <property type="entry name" value="HTHLUXR"/>
</dbReference>
<dbReference type="GO" id="GO:0006355">
    <property type="term" value="P:regulation of DNA-templated transcription"/>
    <property type="evidence" value="ECO:0007669"/>
    <property type="project" value="InterPro"/>
</dbReference>
<dbReference type="InterPro" id="IPR016032">
    <property type="entry name" value="Sig_transdc_resp-reg_C-effctor"/>
</dbReference>
<dbReference type="STRING" id="1123071.SAMN02745181_3056"/>
<evidence type="ECO:0000259" key="4">
    <source>
        <dbReference type="PROSITE" id="PS50043"/>
    </source>
</evidence>
<keyword evidence="3" id="KW-0804">Transcription</keyword>
<dbReference type="SMART" id="SM00421">
    <property type="entry name" value="HTH_LUXR"/>
    <property type="match status" value="1"/>
</dbReference>
<accession>A0A1M6P2H3</accession>
<keyword evidence="6" id="KW-1185">Reference proteome</keyword>
<dbReference type="InterPro" id="IPR036388">
    <property type="entry name" value="WH-like_DNA-bd_sf"/>
</dbReference>
<evidence type="ECO:0000313" key="5">
    <source>
        <dbReference type="EMBL" id="SHK02169.1"/>
    </source>
</evidence>
<evidence type="ECO:0000256" key="2">
    <source>
        <dbReference type="ARBA" id="ARBA00023125"/>
    </source>
</evidence>
<evidence type="ECO:0000313" key="6">
    <source>
        <dbReference type="Proteomes" id="UP000184510"/>
    </source>
</evidence>
<evidence type="ECO:0000256" key="3">
    <source>
        <dbReference type="ARBA" id="ARBA00023163"/>
    </source>
</evidence>
<dbReference type="EMBL" id="FQYR01000005">
    <property type="protein sequence ID" value="SHK02169.1"/>
    <property type="molecule type" value="Genomic_DNA"/>
</dbReference>
<dbReference type="CDD" id="cd06170">
    <property type="entry name" value="LuxR_C_like"/>
    <property type="match status" value="1"/>
</dbReference>